<proteinExistence type="predicted"/>
<gene>
    <name evidence="1" type="ORF">HPB50_017744</name>
</gene>
<accession>A0ACB7T3C5</accession>
<evidence type="ECO:0000313" key="1">
    <source>
        <dbReference type="EMBL" id="KAH6939384.1"/>
    </source>
</evidence>
<evidence type="ECO:0000313" key="2">
    <source>
        <dbReference type="Proteomes" id="UP000821845"/>
    </source>
</evidence>
<keyword evidence="2" id="KW-1185">Reference proteome</keyword>
<name>A0ACB7T3C5_HYAAI</name>
<sequence>MIVCPPVCSVSSVERRTPKVSRGGQQRLLGTPDYLAPELLLGQEHGAPVDWWALGICLYEFMTGLPPFCDQSPEAVFRNILHGGEQLAVVVSHVLRKTTDVGFDIVRLVTDNHKVNVAAMDILCRGKASIQVSHPADTSEQIFLSFDQSHIIKNVRSQLLAKDFGKEKQITSSSGSNDVLGVKSAMCGLEKMLKTGIVAASDQSNVQSSTSYVARQLLPTQHSTAMPPTGSRFLDQAVNDLKNHMTTSTPRITGPAKPVSLWLEAHLHREGCKRKNSKGNTPLLGLIGHQDRGGLFYPSQEAADRKRFTKPLEACVQSVAALMELNVLSGGNADSDHRKVLLELITTKFMKPLFTNYAVPPLLPNSRRRYRRNVHPSPIENKRGEELEWPVGEEALSPAAEHAVLQLLTREPHARPGFQELCSLPFFHSVPWSSLLDKEPPFVPDPDDDTDTGYFDGALPSSSMSKVDLSKSLELQVTIREGMYISKHVCSKTTIRRASTHLLSVPEKGPSYVTVKAEATA</sequence>
<dbReference type="Proteomes" id="UP000821845">
    <property type="component" value="Chromosome 2"/>
</dbReference>
<organism evidence="1 2">
    <name type="scientific">Hyalomma asiaticum</name>
    <name type="common">Tick</name>
    <dbReference type="NCBI Taxonomy" id="266040"/>
    <lineage>
        <taxon>Eukaryota</taxon>
        <taxon>Metazoa</taxon>
        <taxon>Ecdysozoa</taxon>
        <taxon>Arthropoda</taxon>
        <taxon>Chelicerata</taxon>
        <taxon>Arachnida</taxon>
        <taxon>Acari</taxon>
        <taxon>Parasitiformes</taxon>
        <taxon>Ixodida</taxon>
        <taxon>Ixodoidea</taxon>
        <taxon>Ixodidae</taxon>
        <taxon>Hyalomminae</taxon>
        <taxon>Hyalomma</taxon>
    </lineage>
</organism>
<dbReference type="EMBL" id="CM023482">
    <property type="protein sequence ID" value="KAH6939384.1"/>
    <property type="molecule type" value="Genomic_DNA"/>
</dbReference>
<reference evidence="1" key="1">
    <citation type="submission" date="2020-05" db="EMBL/GenBank/DDBJ databases">
        <title>Large-scale comparative analyses of tick genomes elucidate their genetic diversity and vector capacities.</title>
        <authorList>
            <person name="Jia N."/>
            <person name="Wang J."/>
            <person name="Shi W."/>
            <person name="Du L."/>
            <person name="Sun Y."/>
            <person name="Zhan W."/>
            <person name="Jiang J."/>
            <person name="Wang Q."/>
            <person name="Zhang B."/>
            <person name="Ji P."/>
            <person name="Sakyi L.B."/>
            <person name="Cui X."/>
            <person name="Yuan T."/>
            <person name="Jiang B."/>
            <person name="Yang W."/>
            <person name="Lam T.T.-Y."/>
            <person name="Chang Q."/>
            <person name="Ding S."/>
            <person name="Wang X."/>
            <person name="Zhu J."/>
            <person name="Ruan X."/>
            <person name="Zhao L."/>
            <person name="Wei J."/>
            <person name="Que T."/>
            <person name="Du C."/>
            <person name="Cheng J."/>
            <person name="Dai P."/>
            <person name="Han X."/>
            <person name="Huang E."/>
            <person name="Gao Y."/>
            <person name="Liu J."/>
            <person name="Shao H."/>
            <person name="Ye R."/>
            <person name="Li L."/>
            <person name="Wei W."/>
            <person name="Wang X."/>
            <person name="Wang C."/>
            <person name="Yang T."/>
            <person name="Huo Q."/>
            <person name="Li W."/>
            <person name="Guo W."/>
            <person name="Chen H."/>
            <person name="Zhou L."/>
            <person name="Ni X."/>
            <person name="Tian J."/>
            <person name="Zhou Y."/>
            <person name="Sheng Y."/>
            <person name="Liu T."/>
            <person name="Pan Y."/>
            <person name="Xia L."/>
            <person name="Li J."/>
            <person name="Zhao F."/>
            <person name="Cao W."/>
        </authorList>
    </citation>
    <scope>NUCLEOTIDE SEQUENCE</scope>
    <source>
        <strain evidence="1">Hyas-2018</strain>
    </source>
</reference>
<protein>
    <submittedName>
        <fullName evidence="1">Uncharacterized protein</fullName>
    </submittedName>
</protein>
<comment type="caution">
    <text evidence="1">The sequence shown here is derived from an EMBL/GenBank/DDBJ whole genome shotgun (WGS) entry which is preliminary data.</text>
</comment>